<accession>A0A6B8VGD2</accession>
<gene>
    <name evidence="1" type="ORF">CKALI_11825</name>
</gene>
<evidence type="ECO:0000313" key="1">
    <source>
        <dbReference type="EMBL" id="QGU03203.1"/>
    </source>
</evidence>
<keyword evidence="2" id="KW-1185">Reference proteome</keyword>
<dbReference type="AlphaFoldDB" id="A0A6B8VGD2"/>
<dbReference type="Proteomes" id="UP000427071">
    <property type="component" value="Chromosome"/>
</dbReference>
<dbReference type="EMBL" id="CP046452">
    <property type="protein sequence ID" value="QGU03203.1"/>
    <property type="molecule type" value="Genomic_DNA"/>
</dbReference>
<name>A0A6B8VGD2_9CORY</name>
<dbReference type="InterPro" id="IPR019660">
    <property type="entry name" value="Put_sensory_transdc_reg_YbjN"/>
</dbReference>
<organism evidence="1 2">
    <name type="scientific">Corynebacterium kalinowskii</name>
    <dbReference type="NCBI Taxonomy" id="2675216"/>
    <lineage>
        <taxon>Bacteria</taxon>
        <taxon>Bacillati</taxon>
        <taxon>Actinomycetota</taxon>
        <taxon>Actinomycetes</taxon>
        <taxon>Mycobacteriales</taxon>
        <taxon>Corynebacteriaceae</taxon>
        <taxon>Corynebacterium</taxon>
    </lineage>
</organism>
<dbReference type="KEGG" id="ckw:CKALI_11825"/>
<sequence length="314" mass="35038">MDGMEFAHSIGPDEVRPVTCVRVMAALTDLGVKYRVDEDDDNEFIASWPGYFSRLIWDGPFDPTLRVSARLWADMSTESLPGLQRWLSDYNKGVFQPVVTYVPNDEGGLFIVIRGYLSLKGGLSDEQLRENLDRLLRSISESARTAATEFPELTHTESSYLRSIGVPELDLQLPVTLDRIMEVLQVLAVEDLGVWGDVVGFDAGDCSFNCTVEREGAWLQVRSAMEEGWGNEFFGQLVEIANDLNCEYGQAAAFVERVGKWYRIAFESNTAISGGLTTAQLGEALRDAVWGQEHLWGLCLERVRAMENSSTSET</sequence>
<dbReference type="Pfam" id="PF10722">
    <property type="entry name" value="YbjN"/>
    <property type="match status" value="1"/>
</dbReference>
<proteinExistence type="predicted"/>
<dbReference type="RefSeq" id="WP_156193517.1">
    <property type="nucleotide sequence ID" value="NZ_CP046452.1"/>
</dbReference>
<evidence type="ECO:0000313" key="2">
    <source>
        <dbReference type="Proteomes" id="UP000427071"/>
    </source>
</evidence>
<reference evidence="2" key="1">
    <citation type="submission" date="2019-11" db="EMBL/GenBank/DDBJ databases">
        <title>Complete genome sequence of Corynebacterium kalinowskii 1959, a novel Corynebacterium species isolated from soil of a small paddock in Vilsendorf, Germany.</title>
        <authorList>
            <person name="Schaffert L."/>
            <person name="Ruwe M."/>
            <person name="Milse J."/>
            <person name="Hanuschka K."/>
            <person name="Ortseifen V."/>
            <person name="Droste J."/>
            <person name="Brandt D."/>
            <person name="Schlueter L."/>
            <person name="Kutter Y."/>
            <person name="Vinke S."/>
            <person name="Viehoefer P."/>
            <person name="Jacob L."/>
            <person name="Luebke N.-C."/>
            <person name="Schulte-Berndt E."/>
            <person name="Hain C."/>
            <person name="Linder M."/>
            <person name="Schmidt P."/>
            <person name="Wollenschlaeger L."/>
            <person name="Luttermann T."/>
            <person name="Thieme E."/>
            <person name="Hassa J."/>
            <person name="Haak M."/>
            <person name="Wittchen M."/>
            <person name="Mentz A."/>
            <person name="Persicke M."/>
            <person name="Busche T."/>
            <person name="Ruckert C."/>
        </authorList>
    </citation>
    <scope>NUCLEOTIDE SEQUENCE [LARGE SCALE GENOMIC DNA]</scope>
    <source>
        <strain evidence="2">1959</strain>
    </source>
</reference>
<protein>
    <recommendedName>
        <fullName evidence="3">YbjN domain-containing protein</fullName>
    </recommendedName>
</protein>
<evidence type="ECO:0008006" key="3">
    <source>
        <dbReference type="Google" id="ProtNLM"/>
    </source>
</evidence>